<feature type="transmembrane region" description="Helical" evidence="5">
    <location>
        <begin position="128"/>
        <end position="146"/>
    </location>
</feature>
<feature type="transmembrane region" description="Helical" evidence="5">
    <location>
        <begin position="12"/>
        <end position="35"/>
    </location>
</feature>
<proteinExistence type="predicted"/>
<dbReference type="GO" id="GO:0016020">
    <property type="term" value="C:membrane"/>
    <property type="evidence" value="ECO:0007669"/>
    <property type="project" value="UniProtKB-SubCell"/>
</dbReference>
<feature type="transmembrane region" description="Helical" evidence="5">
    <location>
        <begin position="72"/>
        <end position="92"/>
    </location>
</feature>
<evidence type="ECO:0000256" key="2">
    <source>
        <dbReference type="ARBA" id="ARBA00022692"/>
    </source>
</evidence>
<dbReference type="AlphaFoldDB" id="A0A9J7AS47"/>
<dbReference type="SUPFAM" id="SSF103481">
    <property type="entry name" value="Multidrug resistance efflux transporter EmrE"/>
    <property type="match status" value="2"/>
</dbReference>
<keyword evidence="2 5" id="KW-0812">Transmembrane</keyword>
<organism evidence="7 8">
    <name type="scientific">Nisaea acidiphila</name>
    <dbReference type="NCBI Taxonomy" id="1862145"/>
    <lineage>
        <taxon>Bacteria</taxon>
        <taxon>Pseudomonadati</taxon>
        <taxon>Pseudomonadota</taxon>
        <taxon>Alphaproteobacteria</taxon>
        <taxon>Rhodospirillales</taxon>
        <taxon>Thalassobaculaceae</taxon>
        <taxon>Nisaea</taxon>
    </lineage>
</organism>
<evidence type="ECO:0000259" key="6">
    <source>
        <dbReference type="Pfam" id="PF00892"/>
    </source>
</evidence>
<dbReference type="KEGG" id="naci:NUH88_20110"/>
<feature type="domain" description="EamA" evidence="6">
    <location>
        <begin position="159"/>
        <end position="294"/>
    </location>
</feature>
<evidence type="ECO:0000313" key="8">
    <source>
        <dbReference type="Proteomes" id="UP001060336"/>
    </source>
</evidence>
<dbReference type="PANTHER" id="PTHR32322:SF9">
    <property type="entry name" value="AMINO-ACID METABOLITE EFFLUX PUMP-RELATED"/>
    <property type="match status" value="1"/>
</dbReference>
<dbReference type="InterPro" id="IPR037185">
    <property type="entry name" value="EmrE-like"/>
</dbReference>
<evidence type="ECO:0000256" key="5">
    <source>
        <dbReference type="SAM" id="Phobius"/>
    </source>
</evidence>
<feature type="transmembrane region" description="Helical" evidence="5">
    <location>
        <begin position="98"/>
        <end position="121"/>
    </location>
</feature>
<evidence type="ECO:0000256" key="3">
    <source>
        <dbReference type="ARBA" id="ARBA00022989"/>
    </source>
</evidence>
<keyword evidence="4 5" id="KW-0472">Membrane</keyword>
<feature type="transmembrane region" description="Helical" evidence="5">
    <location>
        <begin position="158"/>
        <end position="177"/>
    </location>
</feature>
<feature type="transmembrane region" description="Helical" evidence="5">
    <location>
        <begin position="254"/>
        <end position="274"/>
    </location>
</feature>
<dbReference type="InterPro" id="IPR050638">
    <property type="entry name" value="AA-Vitamin_Transporters"/>
</dbReference>
<reference evidence="7" key="1">
    <citation type="submission" date="2022-08" db="EMBL/GenBank/DDBJ databases">
        <title>Nisaea acidiphila sp. nov., isolated from a marine algal debris and emended description of the genus Nisaea Urios et al. 2008.</title>
        <authorList>
            <person name="Kwon K."/>
        </authorList>
    </citation>
    <scope>NUCLEOTIDE SEQUENCE</scope>
    <source>
        <strain evidence="7">MEBiC11861</strain>
    </source>
</reference>
<evidence type="ECO:0000256" key="1">
    <source>
        <dbReference type="ARBA" id="ARBA00004141"/>
    </source>
</evidence>
<feature type="transmembrane region" description="Helical" evidence="5">
    <location>
        <begin position="280"/>
        <end position="300"/>
    </location>
</feature>
<dbReference type="RefSeq" id="WP_257768500.1">
    <property type="nucleotide sequence ID" value="NZ_CP102480.1"/>
</dbReference>
<gene>
    <name evidence="7" type="ORF">NUH88_20110</name>
</gene>
<keyword evidence="8" id="KW-1185">Reference proteome</keyword>
<feature type="transmembrane region" description="Helical" evidence="5">
    <location>
        <begin position="222"/>
        <end position="242"/>
    </location>
</feature>
<feature type="domain" description="EamA" evidence="6">
    <location>
        <begin position="16"/>
        <end position="146"/>
    </location>
</feature>
<name>A0A9J7AS47_9PROT</name>
<evidence type="ECO:0000256" key="4">
    <source>
        <dbReference type="ARBA" id="ARBA00023136"/>
    </source>
</evidence>
<accession>A0A9J7AS47</accession>
<dbReference type="Pfam" id="PF00892">
    <property type="entry name" value="EamA"/>
    <property type="match status" value="2"/>
</dbReference>
<dbReference type="EMBL" id="CP102480">
    <property type="protein sequence ID" value="UUX49690.1"/>
    <property type="molecule type" value="Genomic_DNA"/>
</dbReference>
<feature type="transmembrane region" description="Helical" evidence="5">
    <location>
        <begin position="41"/>
        <end position="65"/>
    </location>
</feature>
<feature type="transmembrane region" description="Helical" evidence="5">
    <location>
        <begin position="189"/>
        <end position="210"/>
    </location>
</feature>
<dbReference type="InterPro" id="IPR000620">
    <property type="entry name" value="EamA_dom"/>
</dbReference>
<keyword evidence="3 5" id="KW-1133">Transmembrane helix</keyword>
<sequence length="308" mass="32501">MNAKVNLTMGPAEWGLLILLSAVWSSSFFLVELVIDAIPPFTIVLCRVGIAALAMQLLLPLFGLGMPRDWKILRAFLIMGFLNNAVPFSLIVYGQTQIASGLASILNASTPVFGVLVAHFLTDDERITPLRLLGIALGFGGVALMLGSDLADGISGTFWGQLALIGAALSYAFGGVFGRRFKAMGIHPAQTAAGQVTASSLMLLPVSLLVDRPWTLPVPGLDTVAALVTLALVSTAFAYILYFELLKRAGATNLLLVTLLVPVGAILLGVLFLNETLGPSHAGGMGLIALGLLAIDGRLFRKFRRMAG</sequence>
<dbReference type="PANTHER" id="PTHR32322">
    <property type="entry name" value="INNER MEMBRANE TRANSPORTER"/>
    <property type="match status" value="1"/>
</dbReference>
<evidence type="ECO:0000313" key="7">
    <source>
        <dbReference type="EMBL" id="UUX49690.1"/>
    </source>
</evidence>
<comment type="subcellular location">
    <subcellularLocation>
        <location evidence="1">Membrane</location>
        <topology evidence="1">Multi-pass membrane protein</topology>
    </subcellularLocation>
</comment>
<protein>
    <submittedName>
        <fullName evidence="7">EamA family transporter</fullName>
    </submittedName>
</protein>
<dbReference type="Proteomes" id="UP001060336">
    <property type="component" value="Chromosome"/>
</dbReference>